<evidence type="ECO:0000313" key="3">
    <source>
        <dbReference type="EMBL" id="GIZ51743.1"/>
    </source>
</evidence>
<sequence>MRTLTRFSLVLAMALGAPVPSHAISGNEQVELAGSGRYEELRLALEQDAARGPLKTRDLHALCFAYSRTKRYAKLFECLDKMAANLARGDLRTRLFGLDDATPVLHLMRGEAQLELGNFAAAAEEAKKALAWFKEEGGDDADIELEGLALLSMASTLGGQRAEGEKYARQLEEVSTFTLRGNGYVSVKAMALARAHMALGNYQKTLDAIASDRLFSVHAFLDRLVSGAVVTGKNNWTWQELPRAFMTNRALRGIGQTGQAKAGYDQLLAIPQVRDNGEIYWIILFERGLIAEGEGRSDEAADFYKKAIEVIEQQRATIHTEASKIGFVGDKQRVYERLVDVLYARQRSADAFEYIERAKSRALVDMLASKQVASLQAGAAADAAREFDEAEAELTAQVPVSAQEGKQGQRAAAARAAGRLRSAAPELGSLVTVSSLPLAELRALLPADEALVQYYYQGQLLYATVYAGGEVRMLRLEAAGLDEDIRRFRELVDQMDPQAATLARKLYDSLLRPLEGPLAKSQRLLIVPHGALHYLPFSALHDGRKYLLERYALRALPSASVLKYLRKGKPGIARQMLVLGNPDLGDPKLDLPSAQVEAEKIAQRAGQARLLMRQHASESALKADGVRYPALHIASHGIFNARRPLDSHLLLARDGDNDGKLTVSELYGLRLDADLVTLSACETGLGQINTGDDVVGLTRGFLYAGASNVVASLWQVDDEATSQLMIRFYEALASHPKAEALRLAQLDVMKKYPHPYFWSAFYLTGSGQ</sequence>
<feature type="domain" description="CHAT" evidence="2">
    <location>
        <begin position="502"/>
        <end position="766"/>
    </location>
</feature>
<keyword evidence="1" id="KW-0732">Signal</keyword>
<dbReference type="Pfam" id="PF12770">
    <property type="entry name" value="CHAT"/>
    <property type="match status" value="1"/>
</dbReference>
<evidence type="ECO:0000256" key="1">
    <source>
        <dbReference type="SAM" id="SignalP"/>
    </source>
</evidence>
<dbReference type="InterPro" id="IPR011990">
    <property type="entry name" value="TPR-like_helical_dom_sf"/>
</dbReference>
<organism evidence="3 4">
    <name type="scientific">Noviherbaspirillum aridicola</name>
    <dbReference type="NCBI Taxonomy" id="2849687"/>
    <lineage>
        <taxon>Bacteria</taxon>
        <taxon>Pseudomonadati</taxon>
        <taxon>Pseudomonadota</taxon>
        <taxon>Betaproteobacteria</taxon>
        <taxon>Burkholderiales</taxon>
        <taxon>Oxalobacteraceae</taxon>
        <taxon>Noviherbaspirillum</taxon>
    </lineage>
</organism>
<evidence type="ECO:0000313" key="4">
    <source>
        <dbReference type="Proteomes" id="UP000887222"/>
    </source>
</evidence>
<proteinExistence type="predicted"/>
<keyword evidence="4" id="KW-1185">Reference proteome</keyword>
<protein>
    <recommendedName>
        <fullName evidence="2">CHAT domain-containing protein</fullName>
    </recommendedName>
</protein>
<dbReference type="Gene3D" id="1.25.40.10">
    <property type="entry name" value="Tetratricopeptide repeat domain"/>
    <property type="match status" value="2"/>
</dbReference>
<evidence type="ECO:0000259" key="2">
    <source>
        <dbReference type="Pfam" id="PF12770"/>
    </source>
</evidence>
<dbReference type="InterPro" id="IPR024983">
    <property type="entry name" value="CHAT_dom"/>
</dbReference>
<dbReference type="PANTHER" id="PTHR10098">
    <property type="entry name" value="RAPSYN-RELATED"/>
    <property type="match status" value="1"/>
</dbReference>
<dbReference type="EMBL" id="BPMK01000007">
    <property type="protein sequence ID" value="GIZ51743.1"/>
    <property type="molecule type" value="Genomic_DNA"/>
</dbReference>
<feature type="chain" id="PRO_5045512161" description="CHAT domain-containing protein" evidence="1">
    <location>
        <begin position="24"/>
        <end position="768"/>
    </location>
</feature>
<accession>A0ABQ4Q3H5</accession>
<dbReference type="InterPro" id="IPR019734">
    <property type="entry name" value="TPR_rpt"/>
</dbReference>
<comment type="caution">
    <text evidence="3">The sequence shown here is derived from an EMBL/GenBank/DDBJ whole genome shotgun (WGS) entry which is preliminary data.</text>
</comment>
<dbReference type="SMART" id="SM00028">
    <property type="entry name" value="TPR"/>
    <property type="match status" value="2"/>
</dbReference>
<name>A0ABQ4Q3H5_9BURK</name>
<dbReference type="SUPFAM" id="SSF48452">
    <property type="entry name" value="TPR-like"/>
    <property type="match status" value="2"/>
</dbReference>
<feature type="signal peptide" evidence="1">
    <location>
        <begin position="1"/>
        <end position="23"/>
    </location>
</feature>
<dbReference type="RefSeq" id="WP_220807912.1">
    <property type="nucleotide sequence ID" value="NZ_BPMK01000007.1"/>
</dbReference>
<dbReference type="Proteomes" id="UP000887222">
    <property type="component" value="Unassembled WGS sequence"/>
</dbReference>
<reference evidence="3 4" key="1">
    <citation type="journal article" date="2022" name="Int. J. Syst. Evol. Microbiol.">
        <title>Noviherbaspirillum aridicola sp. nov., isolated from an arid soil in Pakistan.</title>
        <authorList>
            <person name="Khan I.U."/>
            <person name="Saqib M."/>
            <person name="Amin A."/>
            <person name="Hussain F."/>
            <person name="Li L."/>
            <person name="Liu Y.H."/>
            <person name="Fang B.Z."/>
            <person name="Ahmed I."/>
            <person name="Li W.J."/>
        </authorList>
    </citation>
    <scope>NUCLEOTIDE SEQUENCE [LARGE SCALE GENOMIC DNA]</scope>
    <source>
        <strain evidence="3 4">NCCP-691</strain>
    </source>
</reference>
<gene>
    <name evidence="3" type="ORF">NCCP691_17570</name>
</gene>